<proteinExistence type="predicted"/>
<protein>
    <submittedName>
        <fullName evidence="3">Uncharacterized protein</fullName>
    </submittedName>
</protein>
<keyword evidence="2" id="KW-0812">Transmembrane</keyword>
<dbReference type="GO" id="GO:0017022">
    <property type="term" value="F:myosin binding"/>
    <property type="evidence" value="ECO:0007669"/>
    <property type="project" value="InterPro"/>
</dbReference>
<evidence type="ECO:0000313" key="3">
    <source>
        <dbReference type="EMBL" id="TKW21692.1"/>
    </source>
</evidence>
<dbReference type="InterPro" id="IPR039306">
    <property type="entry name" value="MYOB"/>
</dbReference>
<reference evidence="3" key="1">
    <citation type="submission" date="2019-03" db="EMBL/GenBank/DDBJ databases">
        <title>WGS assembly of Setaria viridis.</title>
        <authorList>
            <person name="Huang P."/>
            <person name="Jenkins J."/>
            <person name="Grimwood J."/>
            <person name="Barry K."/>
            <person name="Healey A."/>
            <person name="Mamidi S."/>
            <person name="Sreedasyam A."/>
            <person name="Shu S."/>
            <person name="Feldman M."/>
            <person name="Wu J."/>
            <person name="Yu Y."/>
            <person name="Chen C."/>
            <person name="Johnson J."/>
            <person name="Rokhsar D."/>
            <person name="Baxter I."/>
            <person name="Schmutz J."/>
            <person name="Brutnell T."/>
            <person name="Kellogg E."/>
        </authorList>
    </citation>
    <scope>NUCLEOTIDE SEQUENCE [LARGE SCALE GENOMIC DNA]</scope>
</reference>
<sequence>MVSQAPMAVALCKKINCVARVLAYALLEWILIALLLTNSVFSYLISRFAAFFGLAPPCALAPASALFERHAHRGVGGTEPLRRVLCDAHAAELSCLGYCSEHRRLADAGDMCEDCAAAPGKALLSWMGRSELGERELACACCGVVLRLLLAALLAPHAGAAWHRLRQQGRGRDGVGVAAGEGLSNGDEWRTRPQEGEGEVEERTGVGAGVEVASGGDLSGGDGGIWWVVLVAKESH</sequence>
<evidence type="ECO:0000256" key="2">
    <source>
        <dbReference type="SAM" id="Phobius"/>
    </source>
</evidence>
<name>A0A4U6V089_SETVI</name>
<keyword evidence="2" id="KW-0472">Membrane</keyword>
<dbReference type="AlphaFoldDB" id="A0A4U6V089"/>
<dbReference type="Gramene" id="TKW21692">
    <property type="protein sequence ID" value="TKW21692"/>
    <property type="gene ID" value="SEVIR_4G137000v2"/>
</dbReference>
<dbReference type="PANTHER" id="PTHR31448">
    <property type="entry name" value="MYOSIN-BINDING PROTEIN 2"/>
    <property type="match status" value="1"/>
</dbReference>
<organism evidence="3 4">
    <name type="scientific">Setaria viridis</name>
    <name type="common">Green bristlegrass</name>
    <name type="synonym">Setaria italica subsp. viridis</name>
    <dbReference type="NCBI Taxonomy" id="4556"/>
    <lineage>
        <taxon>Eukaryota</taxon>
        <taxon>Viridiplantae</taxon>
        <taxon>Streptophyta</taxon>
        <taxon>Embryophyta</taxon>
        <taxon>Tracheophyta</taxon>
        <taxon>Spermatophyta</taxon>
        <taxon>Magnoliopsida</taxon>
        <taxon>Liliopsida</taxon>
        <taxon>Poales</taxon>
        <taxon>Poaceae</taxon>
        <taxon>PACMAD clade</taxon>
        <taxon>Panicoideae</taxon>
        <taxon>Panicodae</taxon>
        <taxon>Paniceae</taxon>
        <taxon>Cenchrinae</taxon>
        <taxon>Setaria</taxon>
    </lineage>
</organism>
<dbReference type="Proteomes" id="UP000298652">
    <property type="component" value="Chromosome 4"/>
</dbReference>
<keyword evidence="4" id="KW-1185">Reference proteome</keyword>
<feature type="region of interest" description="Disordered" evidence="1">
    <location>
        <begin position="172"/>
        <end position="215"/>
    </location>
</feature>
<evidence type="ECO:0000256" key="1">
    <source>
        <dbReference type="SAM" id="MobiDB-lite"/>
    </source>
</evidence>
<dbReference type="PANTHER" id="PTHR31448:SF23">
    <property type="entry name" value="GTD-BINDING DOMAIN-CONTAINING PROTEIN"/>
    <property type="match status" value="1"/>
</dbReference>
<gene>
    <name evidence="3" type="ORF">SEVIR_4G137000v2</name>
</gene>
<feature type="transmembrane region" description="Helical" evidence="2">
    <location>
        <begin position="21"/>
        <end position="42"/>
    </location>
</feature>
<accession>A0A4U6V089</accession>
<evidence type="ECO:0000313" key="4">
    <source>
        <dbReference type="Proteomes" id="UP000298652"/>
    </source>
</evidence>
<keyword evidence="2" id="KW-1133">Transmembrane helix</keyword>
<dbReference type="EMBL" id="CM016555">
    <property type="protein sequence ID" value="TKW21692.1"/>
    <property type="molecule type" value="Genomic_DNA"/>
</dbReference>